<dbReference type="GO" id="GO:0050361">
    <property type="term" value="F:tryptophan 2-monooxygenase activity"/>
    <property type="evidence" value="ECO:0007669"/>
    <property type="project" value="UniProtKB-EC"/>
</dbReference>
<dbReference type="Proteomes" id="UP000298763">
    <property type="component" value="Chromosome"/>
</dbReference>
<evidence type="ECO:0000256" key="6">
    <source>
        <dbReference type="ARBA" id="ARBA00047321"/>
    </source>
</evidence>
<comment type="pathway">
    <text evidence="1">Plant hormone metabolism; auxin biosynthesis.</text>
</comment>
<evidence type="ECO:0000256" key="4">
    <source>
        <dbReference type="ARBA" id="ARBA00017871"/>
    </source>
</evidence>
<dbReference type="EMBL" id="CP040017">
    <property type="protein sequence ID" value="QCP10038.1"/>
    <property type="molecule type" value="Genomic_DNA"/>
</dbReference>
<evidence type="ECO:0000313" key="10">
    <source>
        <dbReference type="EMBL" id="QCP10038.1"/>
    </source>
</evidence>
<evidence type="ECO:0000313" key="11">
    <source>
        <dbReference type="Proteomes" id="UP000298763"/>
    </source>
</evidence>
<protein>
    <recommendedName>
        <fullName evidence="4">Tryptophan 2-monooxygenase</fullName>
        <ecNumber evidence="3">1.13.12.3</ecNumber>
    </recommendedName>
</protein>
<evidence type="ECO:0000256" key="2">
    <source>
        <dbReference type="ARBA" id="ARBA00005833"/>
    </source>
</evidence>
<evidence type="ECO:0000313" key="12">
    <source>
        <dbReference type="Proteomes" id="UP000584325"/>
    </source>
</evidence>
<accession>A0A4P8HNM9</accession>
<evidence type="ECO:0000256" key="1">
    <source>
        <dbReference type="ARBA" id="ARBA00004814"/>
    </source>
</evidence>
<dbReference type="EMBL" id="JACHXS010000001">
    <property type="protein sequence ID" value="MBB3220031.1"/>
    <property type="molecule type" value="Genomic_DNA"/>
</dbReference>
<keyword evidence="5" id="KW-0073">Auxin biosynthesis</keyword>
<dbReference type="Gene3D" id="1.20.1440.240">
    <property type="match status" value="1"/>
</dbReference>
<proteinExistence type="inferred from homology"/>
<dbReference type="InterPro" id="IPR050281">
    <property type="entry name" value="Flavin_monoamine_oxidase"/>
</dbReference>
<dbReference type="Pfam" id="PF01593">
    <property type="entry name" value="Amino_oxidase"/>
    <property type="match status" value="1"/>
</dbReference>
<comment type="similarity">
    <text evidence="2">Belongs to the tryptophan 2-monooxygenase family.</text>
</comment>
<evidence type="ECO:0000259" key="8">
    <source>
        <dbReference type="Pfam" id="PF01593"/>
    </source>
</evidence>
<dbReference type="GO" id="GO:0009063">
    <property type="term" value="P:amino acid catabolic process"/>
    <property type="evidence" value="ECO:0007669"/>
    <property type="project" value="TreeGrafter"/>
</dbReference>
<dbReference type="Gene3D" id="3.50.50.60">
    <property type="entry name" value="FAD/NAD(P)-binding domain"/>
    <property type="match status" value="1"/>
</dbReference>
<dbReference type="RefSeq" id="WP_137312924.1">
    <property type="nucleotide sequence ID" value="NZ_CP040017.1"/>
</dbReference>
<organism evidence="9 12">
    <name type="scientific">Pseudoduganella umbonata</name>
    <dbReference type="NCBI Taxonomy" id="864828"/>
    <lineage>
        <taxon>Bacteria</taxon>
        <taxon>Pseudomonadati</taxon>
        <taxon>Pseudomonadota</taxon>
        <taxon>Betaproteobacteria</taxon>
        <taxon>Burkholderiales</taxon>
        <taxon>Oxalobacteraceae</taxon>
        <taxon>Telluria group</taxon>
        <taxon>Pseudoduganella</taxon>
    </lineage>
</organism>
<name>A0A4P8HNM9_9BURK</name>
<dbReference type="PANTHER" id="PTHR10742">
    <property type="entry name" value="FLAVIN MONOAMINE OXIDASE"/>
    <property type="match status" value="1"/>
</dbReference>
<dbReference type="GO" id="GO:0001716">
    <property type="term" value="F:L-amino-acid oxidase activity"/>
    <property type="evidence" value="ECO:0007669"/>
    <property type="project" value="TreeGrafter"/>
</dbReference>
<evidence type="ECO:0000256" key="7">
    <source>
        <dbReference type="SAM" id="MobiDB-lite"/>
    </source>
</evidence>
<evidence type="ECO:0000313" key="9">
    <source>
        <dbReference type="EMBL" id="MBB3220031.1"/>
    </source>
</evidence>
<dbReference type="PANTHER" id="PTHR10742:SF342">
    <property type="entry name" value="AMINE OXIDASE"/>
    <property type="match status" value="1"/>
</dbReference>
<gene>
    <name evidence="10" type="ORF">FCL38_06070</name>
    <name evidence="9" type="ORF">FHS02_000818</name>
</gene>
<feature type="region of interest" description="Disordered" evidence="7">
    <location>
        <begin position="527"/>
        <end position="552"/>
    </location>
</feature>
<dbReference type="InterPro" id="IPR002937">
    <property type="entry name" value="Amino_oxidase"/>
</dbReference>
<evidence type="ECO:0000256" key="3">
    <source>
        <dbReference type="ARBA" id="ARBA00012535"/>
    </source>
</evidence>
<dbReference type="GO" id="GO:0009851">
    <property type="term" value="P:auxin biosynthetic process"/>
    <property type="evidence" value="ECO:0007669"/>
    <property type="project" value="UniProtKB-KW"/>
</dbReference>
<dbReference type="EC" id="1.13.12.3" evidence="3"/>
<dbReference type="SUPFAM" id="SSF51905">
    <property type="entry name" value="FAD/NAD(P)-binding domain"/>
    <property type="match status" value="1"/>
</dbReference>
<reference evidence="10 11" key="1">
    <citation type="submission" date="2019-05" db="EMBL/GenBank/DDBJ databases">
        <title>Draft Genome Sequences of Six Type Strains of the Genus Massilia.</title>
        <authorList>
            <person name="Miess H."/>
            <person name="Frediansyhah A."/>
            <person name="Gross H."/>
        </authorList>
    </citation>
    <scope>NUCLEOTIDE SEQUENCE [LARGE SCALE GENOMIC DNA]</scope>
    <source>
        <strain evidence="10 11">DSMZ 26121</strain>
    </source>
</reference>
<reference evidence="9 12" key="2">
    <citation type="submission" date="2020-08" db="EMBL/GenBank/DDBJ databases">
        <title>Genomic Encyclopedia of Type Strains, Phase III (KMG-III): the genomes of soil and plant-associated and newly described type strains.</title>
        <authorList>
            <person name="Whitman W."/>
        </authorList>
    </citation>
    <scope>NUCLEOTIDE SEQUENCE [LARGE SCALE GENOMIC DNA]</scope>
    <source>
        <strain evidence="9 12">CECT 7753</strain>
    </source>
</reference>
<sequence>MTVTRRSFLMQLAASGGYAAARAAMTTLGLGAIDVASAGTNAPLNLAPGSGNGRSVLVLGAGIAGLVAAHELRKAGYTVRVIEARDRVGGRNWTIRNGTRIEFTDGTVQVADFAAGHYFNAGPARLPSHHRTILGYCREFGVELEAEVNSSRSAYFLPDAAKGGQPIQLRRAVNDARGRVAELLARAADRGALDRELGTDDRARLVEFLKVYGDLDGQLAFKGTERSGYTVYPGADGQVGERPEPLSLEALLDPDLWGALVFDELLIFQPTMLQPVGGMDRIPAAFQARLADVITLNTEVTSIRNTGDGAAGGVSVAVRDRSGGNARTLDADFAIVTFPLPVLAKVQTNFSAEVKEAIASVAYDAASKIAWQSERFWESGSNIYGGISVVKHPTALIWYPSGGFHRSTGVLVGCYNIGQAARDFTSLPLQAQFDASRAVIDRVHPGSAALLKNPVSVAWHKVPYSLGPWVHWATPHERQYVRLNRPEGRVHFAGEYLSQIGAWQEGAALSAHHAVAAIAAEVAGRAGKTASTSTSTSDFTTESAIIPTTERA</sequence>
<feature type="domain" description="Amine oxidase" evidence="8">
    <location>
        <begin position="63"/>
        <end position="518"/>
    </location>
</feature>
<dbReference type="OrthoDB" id="3972913at2"/>
<dbReference type="AlphaFoldDB" id="A0A4P8HNM9"/>
<keyword evidence="9" id="KW-0560">Oxidoreductase</keyword>
<dbReference type="Proteomes" id="UP000584325">
    <property type="component" value="Unassembled WGS sequence"/>
</dbReference>
<dbReference type="Gene3D" id="3.90.660.10">
    <property type="match status" value="1"/>
</dbReference>
<evidence type="ECO:0000256" key="5">
    <source>
        <dbReference type="ARBA" id="ARBA00023070"/>
    </source>
</evidence>
<dbReference type="InterPro" id="IPR006311">
    <property type="entry name" value="TAT_signal"/>
</dbReference>
<dbReference type="SUPFAM" id="SSF54373">
    <property type="entry name" value="FAD-linked reductases, C-terminal domain"/>
    <property type="match status" value="1"/>
</dbReference>
<dbReference type="InterPro" id="IPR036188">
    <property type="entry name" value="FAD/NAD-bd_sf"/>
</dbReference>
<comment type="catalytic activity">
    <reaction evidence="6">
        <text>L-tryptophan + O2 = indole-3-acetamide + CO2 + H2O</text>
        <dbReference type="Rhea" id="RHEA:16165"/>
        <dbReference type="ChEBI" id="CHEBI:15377"/>
        <dbReference type="ChEBI" id="CHEBI:15379"/>
        <dbReference type="ChEBI" id="CHEBI:16031"/>
        <dbReference type="ChEBI" id="CHEBI:16526"/>
        <dbReference type="ChEBI" id="CHEBI:57912"/>
        <dbReference type="EC" id="1.13.12.3"/>
    </reaction>
</comment>
<feature type="compositionally biased region" description="Low complexity" evidence="7">
    <location>
        <begin position="527"/>
        <end position="543"/>
    </location>
</feature>
<dbReference type="PROSITE" id="PS51318">
    <property type="entry name" value="TAT"/>
    <property type="match status" value="1"/>
</dbReference>
<keyword evidence="11" id="KW-1185">Reference proteome</keyword>